<dbReference type="Proteomes" id="UP000236903">
    <property type="component" value="Chromosome"/>
</dbReference>
<evidence type="ECO:0000313" key="2">
    <source>
        <dbReference type="EMBL" id="OZI83930.1"/>
    </source>
</evidence>
<reference evidence="2" key="3">
    <citation type="journal article" date="2019" name="Plant Pathol.">
        <title>Genetic diversity of Pseudomonas syringae pv. actinidiae, pathogen of kiwifruit bacterial canker.</title>
        <authorList>
            <person name="Sawada H."/>
            <person name="Fujikawa T."/>
        </authorList>
    </citation>
    <scope>NUCLEOTIDE SEQUENCE</scope>
    <source>
        <strain evidence="2">MAFF 212061</strain>
    </source>
</reference>
<dbReference type="AlphaFoldDB" id="A0A261WD66"/>
<evidence type="ECO:0000313" key="3">
    <source>
        <dbReference type="Proteomes" id="UP000217163"/>
    </source>
</evidence>
<proteinExistence type="predicted"/>
<evidence type="ECO:0000313" key="4">
    <source>
        <dbReference type="Proteomes" id="UP000236903"/>
    </source>
</evidence>
<name>A0A261WD66_9PSED</name>
<evidence type="ECO:0000313" key="1">
    <source>
        <dbReference type="EMBL" id="AVB18715.1"/>
    </source>
</evidence>
<reference evidence="3" key="1">
    <citation type="journal article" date="2016" name="Sci. Rep.">
        <title>Genome analysis of the kiwifruit canker pathogen Pseudomonas syringae pv. actinidiae biovar 5.</title>
        <authorList>
            <person name="Fujikawa T."/>
            <person name="Sawada H."/>
        </authorList>
    </citation>
    <scope>NUCLEOTIDE SEQUENCE [LARGE SCALE GENOMIC DNA]</scope>
    <source>
        <strain evidence="3">MAFF 212061</strain>
    </source>
</reference>
<reference evidence="1 4" key="2">
    <citation type="submission" date="2018-02" db="EMBL/GenBank/DDBJ databases">
        <title>Comparative genomics of Pseudomonas syringae.</title>
        <authorList>
            <person name="Hulin M.T."/>
        </authorList>
    </citation>
    <scope>NUCLEOTIDE SEQUENCE [LARGE SCALE GENOMIC DNA]</scope>
    <source>
        <strain evidence="1 4">R2leaf</strain>
    </source>
</reference>
<gene>
    <name evidence="1" type="ORF">BKM03_05245</name>
    <name evidence="2" type="ORF">CFN58_28005</name>
</gene>
<organism evidence="2 3">
    <name type="scientific">Pseudomonas avellanae</name>
    <dbReference type="NCBI Taxonomy" id="46257"/>
    <lineage>
        <taxon>Bacteria</taxon>
        <taxon>Pseudomonadati</taxon>
        <taxon>Pseudomonadota</taxon>
        <taxon>Gammaproteobacteria</taxon>
        <taxon>Pseudomonadales</taxon>
        <taxon>Pseudomonadaceae</taxon>
        <taxon>Pseudomonas</taxon>
    </lineage>
</organism>
<sequence length="65" mass="7177">MTKSEISGPGLDISFLLNHPPDSAVPAVKLASNLKPEIEKSKEMLLSSIFLNIDPSRIRLFNLQD</sequence>
<dbReference type="KEGG" id="pavl:BKM03_05245"/>
<dbReference type="Proteomes" id="UP000217163">
    <property type="component" value="Unassembled WGS sequence"/>
</dbReference>
<dbReference type="EMBL" id="CP026562">
    <property type="protein sequence ID" value="AVB18715.1"/>
    <property type="molecule type" value="Genomic_DNA"/>
</dbReference>
<protein>
    <submittedName>
        <fullName evidence="2">Uncharacterized protein</fullName>
    </submittedName>
</protein>
<accession>A0A261WD66</accession>
<dbReference type="EMBL" id="NKQU01000612">
    <property type="protein sequence ID" value="OZI83930.1"/>
    <property type="molecule type" value="Genomic_DNA"/>
</dbReference>